<keyword evidence="3" id="KW-1185">Reference proteome</keyword>
<feature type="transmembrane region" description="Helical" evidence="1">
    <location>
        <begin position="127"/>
        <end position="149"/>
    </location>
</feature>
<dbReference type="RefSeq" id="WP_064597538.1">
    <property type="nucleotide sequence ID" value="NZ_LYRP01000012.1"/>
</dbReference>
<feature type="transmembrane region" description="Helical" evidence="1">
    <location>
        <begin position="202"/>
        <end position="220"/>
    </location>
</feature>
<proteinExistence type="predicted"/>
<dbReference type="EMBL" id="LYRP01000012">
    <property type="protein sequence ID" value="OAT77004.1"/>
    <property type="molecule type" value="Genomic_DNA"/>
</dbReference>
<gene>
    <name evidence="2" type="ORF">A9B99_06740</name>
</gene>
<dbReference type="STRING" id="1691903.A9B99_06740"/>
<evidence type="ECO:0000313" key="2">
    <source>
        <dbReference type="EMBL" id="OAT77004.1"/>
    </source>
</evidence>
<dbReference type="OrthoDB" id="9182155at2"/>
<comment type="caution">
    <text evidence="2">The sequence shown here is derived from an EMBL/GenBank/DDBJ whole genome shotgun (WGS) entry which is preliminary data.</text>
</comment>
<keyword evidence="1" id="KW-1133">Transmembrane helix</keyword>
<sequence length="440" mass="51201">MDILNNREIAIALWILAASVYIFSSPKMVELKNATKDVLAALFVRKIMTIIFLMVAYMAIVIYWLSEWKLWNFDQIKNTLFWCVSVGFISLLNIEKIKKDHSFFRHSVLDNLKLLATLQFVVSVYTFSLWIEILLVPVLVLLGVMLSIAKTDRKYHQVQYLLEYCLALFGVILIIYTLYMLMTDFGEFGKEKTAYDFLTPPLLTLVYLPFIFFMLVYSTYERVFVMLRFSIKNRFHRCVAKFFALIFFNVRLSLLERWSFQVAKTDIKSYSDIIDTFKYIFKSKHSEKNQKEVPIEQGWSPYKAKEFLVNEGLSTGFYNRFIEDEWFASSPMKELNDGIIPDNIAYYVEGSEDTAKVLKLIVNVNDSSRTRDACEKLEVIAEILSISSLNLPLSQEIKSAILDCNPHSEKVGNKTITLTVQYWPNHNYNGLDIKFLISSI</sequence>
<evidence type="ECO:0000313" key="3">
    <source>
        <dbReference type="Proteomes" id="UP000078225"/>
    </source>
</evidence>
<name>A0A1B7L3M1_9ENTR</name>
<reference evidence="3" key="1">
    <citation type="submission" date="2016-05" db="EMBL/GenBank/DDBJ databases">
        <authorList>
            <person name="Behera P."/>
            <person name="Vaishampayan P."/>
            <person name="Singh N."/>
            <person name="Raina V."/>
            <person name="Suar M."/>
            <person name="Pattnaik A."/>
            <person name="Rastogi G."/>
        </authorList>
    </citation>
    <scope>NUCLEOTIDE SEQUENCE [LARGE SCALE GENOMIC DNA]</scope>
    <source>
        <strain evidence="3">MP23</strain>
    </source>
</reference>
<keyword evidence="1" id="KW-0472">Membrane</keyword>
<evidence type="ECO:0000256" key="1">
    <source>
        <dbReference type="SAM" id="Phobius"/>
    </source>
</evidence>
<protein>
    <submittedName>
        <fullName evidence="2">Uncharacterized protein</fullName>
    </submittedName>
</protein>
<accession>A0A1B7L3M1</accession>
<feature type="transmembrane region" description="Helical" evidence="1">
    <location>
        <begin position="161"/>
        <end position="182"/>
    </location>
</feature>
<feature type="transmembrane region" description="Helical" evidence="1">
    <location>
        <begin position="6"/>
        <end position="23"/>
    </location>
</feature>
<dbReference type="Proteomes" id="UP000078225">
    <property type="component" value="Unassembled WGS sequence"/>
</dbReference>
<dbReference type="AlphaFoldDB" id="A0A1B7L3M1"/>
<organism evidence="2 3">
    <name type="scientific">Mangrovibacter phragmitis</name>
    <dbReference type="NCBI Taxonomy" id="1691903"/>
    <lineage>
        <taxon>Bacteria</taxon>
        <taxon>Pseudomonadati</taxon>
        <taxon>Pseudomonadota</taxon>
        <taxon>Gammaproteobacteria</taxon>
        <taxon>Enterobacterales</taxon>
        <taxon>Enterobacteriaceae</taxon>
        <taxon>Mangrovibacter</taxon>
    </lineage>
</organism>
<feature type="transmembrane region" description="Helical" evidence="1">
    <location>
        <begin position="43"/>
        <end position="64"/>
    </location>
</feature>
<feature type="transmembrane region" description="Helical" evidence="1">
    <location>
        <begin position="240"/>
        <end position="260"/>
    </location>
</feature>
<keyword evidence="1" id="KW-0812">Transmembrane</keyword>